<dbReference type="KEGG" id="acan:ACA1_374550"/>
<dbReference type="PANTHER" id="PTHR24410">
    <property type="entry name" value="HL07962P-RELATED"/>
    <property type="match status" value="1"/>
</dbReference>
<dbReference type="Gene3D" id="1.25.40.420">
    <property type="match status" value="1"/>
</dbReference>
<evidence type="ECO:0000259" key="1">
    <source>
        <dbReference type="PROSITE" id="PS50097"/>
    </source>
</evidence>
<dbReference type="CDD" id="cd11709">
    <property type="entry name" value="SPRY"/>
    <property type="match status" value="1"/>
</dbReference>
<dbReference type="InterPro" id="IPR013320">
    <property type="entry name" value="ConA-like_dom_sf"/>
</dbReference>
<dbReference type="STRING" id="1257118.L8GHB1"/>
<sequence length="508" mass="57586">MDSEMEIEKRFIKNLDKGKDKIDAQSFVPFLFPSGANAAGAESGDRITELEVLFDARTFGEQLQQGMKDLFFNSHLSDITLIVGRDADRIPAHKFILYAWSPKFQAQLKELGEEGRELHVAVEGDDAAQLFKMMLQYMYTGTSDQKINERNVMPLLQLCHEYGVDPLKEECGNFLFSNSEQVNVAYLLDVADKHGIKNLEKRCAEYLAANFSDFIESDDRMLMQLKTSTWLELVQSDEIEVTREEEVFNAVLKFADVNGKTAAETRDILNQLLPHIRFTLCSPKFIIEEVETNPELMQVPVLKSLLFETFRYKANPKTPFLFTPLNTKRRKANLNVMLQWDKDQPFTHGVYTLENEELTAHKSSMPGTIYVLRTKTKLEGSGSFYWEIQIDQTAGNQELHIGIAEEHFNFHTAYLRANGTHYIERSGGIMQGHTQVVQGPTLNTNDNVGFALNLDDATLQIFHNGTPVHTFTGVTGPVWPCVAARDVGTKLTLVGKKPKIYQFPSLPK</sequence>
<dbReference type="Pfam" id="PF00651">
    <property type="entry name" value="BTB"/>
    <property type="match status" value="1"/>
</dbReference>
<evidence type="ECO:0000259" key="2">
    <source>
        <dbReference type="PROSITE" id="PS50188"/>
    </source>
</evidence>
<dbReference type="AlphaFoldDB" id="L8GHB1"/>
<dbReference type="SMART" id="SM00875">
    <property type="entry name" value="BACK"/>
    <property type="match status" value="1"/>
</dbReference>
<dbReference type="SMART" id="SM00225">
    <property type="entry name" value="BTB"/>
    <property type="match status" value="1"/>
</dbReference>
<feature type="domain" description="BTB" evidence="1">
    <location>
        <begin position="77"/>
        <end position="147"/>
    </location>
</feature>
<dbReference type="RefSeq" id="XP_004334400.1">
    <property type="nucleotide sequence ID" value="XM_004334352.1"/>
</dbReference>
<dbReference type="InterPro" id="IPR011705">
    <property type="entry name" value="BACK"/>
</dbReference>
<keyword evidence="4" id="KW-1185">Reference proteome</keyword>
<proteinExistence type="predicted"/>
<name>L8GHB1_ACACF</name>
<dbReference type="EMBL" id="KB008119">
    <property type="protein sequence ID" value="ELR12387.1"/>
    <property type="molecule type" value="Genomic_DNA"/>
</dbReference>
<dbReference type="CDD" id="cd18186">
    <property type="entry name" value="BTB_POZ_ZBTB_KLHL-like"/>
    <property type="match status" value="1"/>
</dbReference>
<dbReference type="PANTHER" id="PTHR24410:SF23">
    <property type="entry name" value="BTB DOMAIN-CONTAINING PROTEIN-RELATED"/>
    <property type="match status" value="1"/>
</dbReference>
<dbReference type="VEuPathDB" id="AmoebaDB:ACA1_374550"/>
<evidence type="ECO:0000313" key="3">
    <source>
        <dbReference type="EMBL" id="ELR12387.1"/>
    </source>
</evidence>
<accession>L8GHB1</accession>
<dbReference type="SUPFAM" id="SSF49899">
    <property type="entry name" value="Concanavalin A-like lectins/glucanases"/>
    <property type="match status" value="1"/>
</dbReference>
<protein>
    <submittedName>
        <fullName evidence="3">BTB/POZ domain containing protein</fullName>
    </submittedName>
</protein>
<dbReference type="Pfam" id="PF07707">
    <property type="entry name" value="BACK"/>
    <property type="match status" value="1"/>
</dbReference>
<reference evidence="3 4" key="1">
    <citation type="journal article" date="2013" name="Genome Biol.">
        <title>Genome of Acanthamoeba castellanii highlights extensive lateral gene transfer and early evolution of tyrosine kinase signaling.</title>
        <authorList>
            <person name="Clarke M."/>
            <person name="Lohan A.J."/>
            <person name="Liu B."/>
            <person name="Lagkouvardos I."/>
            <person name="Roy S."/>
            <person name="Zafar N."/>
            <person name="Bertelli C."/>
            <person name="Schilde C."/>
            <person name="Kianianmomeni A."/>
            <person name="Burglin T.R."/>
            <person name="Frech C."/>
            <person name="Turcotte B."/>
            <person name="Kopec K.O."/>
            <person name="Synnott J.M."/>
            <person name="Choo C."/>
            <person name="Paponov I."/>
            <person name="Finkler A."/>
            <person name="Soon Heng Tan C."/>
            <person name="Hutchins A.P."/>
            <person name="Weinmeier T."/>
            <person name="Rattei T."/>
            <person name="Chu J.S."/>
            <person name="Gimenez G."/>
            <person name="Irimia M."/>
            <person name="Rigden D.J."/>
            <person name="Fitzpatrick D.A."/>
            <person name="Lorenzo-Morales J."/>
            <person name="Bateman A."/>
            <person name="Chiu C.H."/>
            <person name="Tang P."/>
            <person name="Hegemann P."/>
            <person name="Fromm H."/>
            <person name="Raoult D."/>
            <person name="Greub G."/>
            <person name="Miranda-Saavedra D."/>
            <person name="Chen N."/>
            <person name="Nash P."/>
            <person name="Ginger M.L."/>
            <person name="Horn M."/>
            <person name="Schaap P."/>
            <person name="Caler L."/>
            <person name="Loftus B."/>
        </authorList>
    </citation>
    <scope>NUCLEOTIDE SEQUENCE [LARGE SCALE GENOMIC DNA]</scope>
    <source>
        <strain evidence="3 4">Neff</strain>
    </source>
</reference>
<dbReference type="Gene3D" id="2.60.120.920">
    <property type="match status" value="1"/>
</dbReference>
<organism evidence="3 4">
    <name type="scientific">Acanthamoeba castellanii (strain ATCC 30010 / Neff)</name>
    <dbReference type="NCBI Taxonomy" id="1257118"/>
    <lineage>
        <taxon>Eukaryota</taxon>
        <taxon>Amoebozoa</taxon>
        <taxon>Discosea</taxon>
        <taxon>Longamoebia</taxon>
        <taxon>Centramoebida</taxon>
        <taxon>Acanthamoebidae</taxon>
        <taxon>Acanthamoeba</taxon>
    </lineage>
</organism>
<dbReference type="Gene3D" id="3.30.710.10">
    <property type="entry name" value="Potassium Channel Kv1.1, Chain A"/>
    <property type="match status" value="1"/>
</dbReference>
<dbReference type="InterPro" id="IPR043136">
    <property type="entry name" value="B30.2/SPRY_sf"/>
</dbReference>
<dbReference type="SUPFAM" id="SSF54695">
    <property type="entry name" value="POZ domain"/>
    <property type="match status" value="1"/>
</dbReference>
<dbReference type="Pfam" id="PF00622">
    <property type="entry name" value="SPRY"/>
    <property type="match status" value="1"/>
</dbReference>
<dbReference type="InterPro" id="IPR051481">
    <property type="entry name" value="BTB-POZ/Galectin-3-binding"/>
</dbReference>
<dbReference type="Proteomes" id="UP000011083">
    <property type="component" value="Unassembled WGS sequence"/>
</dbReference>
<feature type="domain" description="B30.2/SPRY" evidence="2">
    <location>
        <begin position="305"/>
        <end position="500"/>
    </location>
</feature>
<dbReference type="InterPro" id="IPR003877">
    <property type="entry name" value="SPRY_dom"/>
</dbReference>
<dbReference type="GeneID" id="14912792"/>
<dbReference type="InterPro" id="IPR000210">
    <property type="entry name" value="BTB/POZ_dom"/>
</dbReference>
<dbReference type="PROSITE" id="PS50097">
    <property type="entry name" value="BTB"/>
    <property type="match status" value="1"/>
</dbReference>
<dbReference type="InterPro" id="IPR011333">
    <property type="entry name" value="SKP1/BTB/POZ_sf"/>
</dbReference>
<gene>
    <name evidence="3" type="ORF">ACA1_374550</name>
</gene>
<dbReference type="OrthoDB" id="2359033at2759"/>
<evidence type="ECO:0000313" key="4">
    <source>
        <dbReference type="Proteomes" id="UP000011083"/>
    </source>
</evidence>
<dbReference type="InterPro" id="IPR001870">
    <property type="entry name" value="B30.2/SPRY"/>
</dbReference>
<dbReference type="PROSITE" id="PS50188">
    <property type="entry name" value="B302_SPRY"/>
    <property type="match status" value="1"/>
</dbReference>